<evidence type="ECO:0000256" key="1">
    <source>
        <dbReference type="SAM" id="SignalP"/>
    </source>
</evidence>
<reference evidence="2 3" key="1">
    <citation type="submission" date="2022-10" db="EMBL/GenBank/DDBJ databases">
        <title>Defluviimonas sp. nov., isolated from ocean surface water.</title>
        <authorList>
            <person name="He W."/>
            <person name="Wang L."/>
            <person name="Zhang D.-F."/>
        </authorList>
    </citation>
    <scope>NUCLEOTIDE SEQUENCE [LARGE SCALE GENOMIC DNA]</scope>
    <source>
        <strain evidence="2 3">WL0075</strain>
    </source>
</reference>
<keyword evidence="1" id="KW-0732">Signal</keyword>
<dbReference type="Proteomes" id="UP001652503">
    <property type="component" value="Unassembled WGS sequence"/>
</dbReference>
<feature type="signal peptide" evidence="1">
    <location>
        <begin position="1"/>
        <end position="25"/>
    </location>
</feature>
<evidence type="ECO:0000313" key="2">
    <source>
        <dbReference type="EMBL" id="MCV2865146.1"/>
    </source>
</evidence>
<gene>
    <name evidence="2" type="ORF">OE647_10435</name>
</gene>
<name>A0ABT2Z206_9RHOB</name>
<keyword evidence="3" id="KW-1185">Reference proteome</keyword>
<dbReference type="EMBL" id="JAOWLA010000008">
    <property type="protein sequence ID" value="MCV2865146.1"/>
    <property type="molecule type" value="Genomic_DNA"/>
</dbReference>
<protein>
    <submittedName>
        <fullName evidence="2">Uncharacterized protein</fullName>
    </submittedName>
</protein>
<feature type="chain" id="PRO_5045092289" evidence="1">
    <location>
        <begin position="26"/>
        <end position="62"/>
    </location>
</feature>
<proteinExistence type="predicted"/>
<sequence length="62" mass="6561">MQQGPLATLLALALNIILKAGVANHASTGLKIDETLNEYVTRCVSRQGASWGARGDRPGRAQ</sequence>
<evidence type="ECO:0000313" key="3">
    <source>
        <dbReference type="Proteomes" id="UP001652503"/>
    </source>
</evidence>
<organism evidence="2 3">
    <name type="scientific">Albidovulum sediminicola</name>
    <dbReference type="NCBI Taxonomy" id="2984331"/>
    <lineage>
        <taxon>Bacteria</taxon>
        <taxon>Pseudomonadati</taxon>
        <taxon>Pseudomonadota</taxon>
        <taxon>Alphaproteobacteria</taxon>
        <taxon>Rhodobacterales</taxon>
        <taxon>Paracoccaceae</taxon>
        <taxon>Albidovulum</taxon>
    </lineage>
</organism>
<dbReference type="RefSeq" id="WP_263721661.1">
    <property type="nucleotide sequence ID" value="NZ_JAOWLA010000008.1"/>
</dbReference>
<accession>A0ABT2Z206</accession>
<comment type="caution">
    <text evidence="2">The sequence shown here is derived from an EMBL/GenBank/DDBJ whole genome shotgun (WGS) entry which is preliminary data.</text>
</comment>